<dbReference type="Proteomes" id="UP000275846">
    <property type="component" value="Unassembled WGS sequence"/>
</dbReference>
<dbReference type="GO" id="GO:0008344">
    <property type="term" value="P:adult locomotory behavior"/>
    <property type="evidence" value="ECO:0007669"/>
    <property type="project" value="TreeGrafter"/>
</dbReference>
<name>A0A183SYP8_SCHSO</name>
<dbReference type="InterPro" id="IPR052407">
    <property type="entry name" value="BTB_POZ_domain_cont_9"/>
</dbReference>
<gene>
    <name evidence="1" type="ORF">SSLN_LOCUS9346</name>
</gene>
<reference evidence="3" key="1">
    <citation type="submission" date="2016-06" db="UniProtKB">
        <authorList>
            <consortium name="WormBaseParasite"/>
        </authorList>
    </citation>
    <scope>IDENTIFICATION</scope>
</reference>
<dbReference type="PANTHER" id="PTHR46306">
    <property type="entry name" value="BTB/POZ DOMAIN-CONTAINING PROTEIN 9"/>
    <property type="match status" value="1"/>
</dbReference>
<dbReference type="GO" id="GO:0048512">
    <property type="term" value="P:circadian behavior"/>
    <property type="evidence" value="ECO:0007669"/>
    <property type="project" value="TreeGrafter"/>
</dbReference>
<organism evidence="3">
    <name type="scientific">Schistocephalus solidus</name>
    <name type="common">Tapeworm</name>
    <dbReference type="NCBI Taxonomy" id="70667"/>
    <lineage>
        <taxon>Eukaryota</taxon>
        <taxon>Metazoa</taxon>
        <taxon>Spiralia</taxon>
        <taxon>Lophotrochozoa</taxon>
        <taxon>Platyhelminthes</taxon>
        <taxon>Cestoda</taxon>
        <taxon>Eucestoda</taxon>
        <taxon>Diphyllobothriidea</taxon>
        <taxon>Diphyllobothriidae</taxon>
        <taxon>Schistocephalus</taxon>
    </lineage>
</organism>
<dbReference type="OrthoDB" id="9997739at2759"/>
<dbReference type="InterPro" id="IPR008979">
    <property type="entry name" value="Galactose-bd-like_sf"/>
</dbReference>
<dbReference type="EMBL" id="UYSU01035185">
    <property type="protein sequence ID" value="VDL95731.1"/>
    <property type="molecule type" value="Genomic_DNA"/>
</dbReference>
<evidence type="ECO:0000313" key="3">
    <source>
        <dbReference type="WBParaSite" id="SSLN_0000970101-mRNA-1"/>
    </source>
</evidence>
<dbReference type="PANTHER" id="PTHR46306:SF1">
    <property type="entry name" value="BTB_POZ DOMAIN-CONTAINING PROTEIN 9"/>
    <property type="match status" value="1"/>
</dbReference>
<protein>
    <submittedName>
        <fullName evidence="3">F5/8 type C domain-containing protein</fullName>
    </submittedName>
</protein>
<dbReference type="STRING" id="70667.A0A183SYP8"/>
<dbReference type="GO" id="GO:0050804">
    <property type="term" value="P:modulation of chemical synaptic transmission"/>
    <property type="evidence" value="ECO:0007669"/>
    <property type="project" value="TreeGrafter"/>
</dbReference>
<dbReference type="SUPFAM" id="SSF49785">
    <property type="entry name" value="Galactose-binding domain-like"/>
    <property type="match status" value="1"/>
</dbReference>
<dbReference type="WBParaSite" id="SSLN_0000970101-mRNA-1">
    <property type="protein sequence ID" value="SSLN_0000970101-mRNA-1"/>
    <property type="gene ID" value="SSLN_0000970101"/>
</dbReference>
<accession>A0A183SYP8</accession>
<sequence>PPSVASLESSSYSKLRGFFVSPSRRSYSYYVEVALSKEGTWHRVVDYSNYACRSWQTLYFPARVIRLIRIIPRNNVATVQLGATVLEGVSRLRNSLIDGDVLVYNLNYGFTCHQLGNGCIAVQLSQPFLVSSMRFLLWDLDSRAYSYTVEVSLDRQVWRMVFDASMMHCRSWQTIKFPLQPVTFIRVTGTGNTANNVSSNSTPPPSPSSSYSLSCRRFFVSLNIKLIIIQPNPEIFQTRQNTGF</sequence>
<dbReference type="Gene3D" id="2.60.120.260">
    <property type="entry name" value="Galactose-binding domain-like"/>
    <property type="match status" value="1"/>
</dbReference>
<evidence type="ECO:0000313" key="1">
    <source>
        <dbReference type="EMBL" id="VDL95731.1"/>
    </source>
</evidence>
<dbReference type="AlphaFoldDB" id="A0A183SYP8"/>
<keyword evidence="2" id="KW-1185">Reference proteome</keyword>
<dbReference type="GO" id="GO:0005737">
    <property type="term" value="C:cytoplasm"/>
    <property type="evidence" value="ECO:0007669"/>
    <property type="project" value="TreeGrafter"/>
</dbReference>
<reference evidence="1 2" key="2">
    <citation type="submission" date="2018-11" db="EMBL/GenBank/DDBJ databases">
        <authorList>
            <consortium name="Pathogen Informatics"/>
        </authorList>
    </citation>
    <scope>NUCLEOTIDE SEQUENCE [LARGE SCALE GENOMIC DNA]</scope>
    <source>
        <strain evidence="1 2">NST_G2</strain>
    </source>
</reference>
<evidence type="ECO:0000313" key="2">
    <source>
        <dbReference type="Proteomes" id="UP000275846"/>
    </source>
</evidence>
<proteinExistence type="predicted"/>